<organism evidence="3">
    <name type="scientific">Laccaria bicolor (strain S238N-H82 / ATCC MYA-4686)</name>
    <name type="common">Bicoloured deceiver</name>
    <name type="synonym">Laccaria laccata var. bicolor</name>
    <dbReference type="NCBI Taxonomy" id="486041"/>
    <lineage>
        <taxon>Eukaryota</taxon>
        <taxon>Fungi</taxon>
        <taxon>Dikarya</taxon>
        <taxon>Basidiomycota</taxon>
        <taxon>Agaricomycotina</taxon>
        <taxon>Agaricomycetes</taxon>
        <taxon>Agaricomycetidae</taxon>
        <taxon>Agaricales</taxon>
        <taxon>Agaricineae</taxon>
        <taxon>Hydnangiaceae</taxon>
        <taxon>Laccaria</taxon>
    </lineage>
</organism>
<dbReference type="Proteomes" id="UP000001194">
    <property type="component" value="Unassembled WGS sequence"/>
</dbReference>
<dbReference type="HOGENOM" id="CLU_1652446_0_0_1"/>
<protein>
    <submittedName>
        <fullName evidence="2">Predicted protein</fullName>
    </submittedName>
</protein>
<dbReference type="RefSeq" id="XP_001885511.1">
    <property type="nucleotide sequence ID" value="XM_001885476.1"/>
</dbReference>
<gene>
    <name evidence="2" type="ORF">LACBIDRAFT_306662</name>
</gene>
<evidence type="ECO:0000313" key="2">
    <source>
        <dbReference type="EMBL" id="EDR03943.1"/>
    </source>
</evidence>
<keyword evidence="3" id="KW-1185">Reference proteome</keyword>
<accession>B0DNI4</accession>
<feature type="compositionally biased region" description="Low complexity" evidence="1">
    <location>
        <begin position="1"/>
        <end position="20"/>
    </location>
</feature>
<reference evidence="2 3" key="1">
    <citation type="journal article" date="2008" name="Nature">
        <title>The genome of Laccaria bicolor provides insights into mycorrhizal symbiosis.</title>
        <authorList>
            <person name="Martin F."/>
            <person name="Aerts A."/>
            <person name="Ahren D."/>
            <person name="Brun A."/>
            <person name="Danchin E.G.J."/>
            <person name="Duchaussoy F."/>
            <person name="Gibon J."/>
            <person name="Kohler A."/>
            <person name="Lindquist E."/>
            <person name="Pereda V."/>
            <person name="Salamov A."/>
            <person name="Shapiro H.J."/>
            <person name="Wuyts J."/>
            <person name="Blaudez D."/>
            <person name="Buee M."/>
            <person name="Brokstein P."/>
            <person name="Canbaeck B."/>
            <person name="Cohen D."/>
            <person name="Courty P.E."/>
            <person name="Coutinho P.M."/>
            <person name="Delaruelle C."/>
            <person name="Detter J.C."/>
            <person name="Deveau A."/>
            <person name="DiFazio S."/>
            <person name="Duplessis S."/>
            <person name="Fraissinet-Tachet L."/>
            <person name="Lucic E."/>
            <person name="Frey-Klett P."/>
            <person name="Fourrey C."/>
            <person name="Feussner I."/>
            <person name="Gay G."/>
            <person name="Grimwood J."/>
            <person name="Hoegger P.J."/>
            <person name="Jain P."/>
            <person name="Kilaru S."/>
            <person name="Labbe J."/>
            <person name="Lin Y.C."/>
            <person name="Legue V."/>
            <person name="Le Tacon F."/>
            <person name="Marmeisse R."/>
            <person name="Melayah D."/>
            <person name="Montanini B."/>
            <person name="Muratet M."/>
            <person name="Nehls U."/>
            <person name="Niculita-Hirzel H."/>
            <person name="Oudot-Le Secq M.P."/>
            <person name="Peter M."/>
            <person name="Quesneville H."/>
            <person name="Rajashekar B."/>
            <person name="Reich M."/>
            <person name="Rouhier N."/>
            <person name="Schmutz J."/>
            <person name="Yin T."/>
            <person name="Chalot M."/>
            <person name="Henrissat B."/>
            <person name="Kuees U."/>
            <person name="Lucas S."/>
            <person name="Van de Peer Y."/>
            <person name="Podila G.K."/>
            <person name="Polle A."/>
            <person name="Pukkila P.J."/>
            <person name="Richardson P.M."/>
            <person name="Rouze P."/>
            <person name="Sanders I.R."/>
            <person name="Stajich J.E."/>
            <person name="Tunlid A."/>
            <person name="Tuskan G."/>
            <person name="Grigoriev I.V."/>
        </authorList>
    </citation>
    <scope>NUCLEOTIDE SEQUENCE [LARGE SCALE GENOMIC DNA]</scope>
    <source>
        <strain evidence="3">S238N-H82 / ATCC MYA-4686</strain>
    </source>
</reference>
<evidence type="ECO:0000256" key="1">
    <source>
        <dbReference type="SAM" id="MobiDB-lite"/>
    </source>
</evidence>
<dbReference type="KEGG" id="lbc:LACBIDRAFT_306662"/>
<dbReference type="InParanoid" id="B0DNI4"/>
<dbReference type="AlphaFoldDB" id="B0DNI4"/>
<sequence length="160" mass="17507">MSTSTSMAYPSSSSSHQASTEMQPEVDRALAGSYIHLIPGQLTHPSLPKPTIFPFPPRSPSHAVQRRMCSLPRSERVHHIPFQPLMTMKIPFTIPLTTKTSPFTLSHSQVPSPRKRRTISAALAAMGNGGCGLCCVVTTRELANVMFVDHVMADEVENIL</sequence>
<feature type="region of interest" description="Disordered" evidence="1">
    <location>
        <begin position="1"/>
        <end position="24"/>
    </location>
</feature>
<evidence type="ECO:0000313" key="3">
    <source>
        <dbReference type="Proteomes" id="UP000001194"/>
    </source>
</evidence>
<name>B0DNI4_LACBS</name>
<dbReference type="EMBL" id="DS547121">
    <property type="protein sequence ID" value="EDR03943.1"/>
    <property type="molecule type" value="Genomic_DNA"/>
</dbReference>
<dbReference type="GeneID" id="6081134"/>
<proteinExistence type="predicted"/>